<protein>
    <submittedName>
        <fullName evidence="2">Uncharacterized protein</fullName>
    </submittedName>
</protein>
<dbReference type="Pfam" id="PF07787">
    <property type="entry name" value="TMEM43"/>
    <property type="match status" value="1"/>
</dbReference>
<evidence type="ECO:0000313" key="2">
    <source>
        <dbReference type="EMBL" id="CAE8582084.1"/>
    </source>
</evidence>
<dbReference type="AlphaFoldDB" id="A0A813D3G9"/>
<sequence>MATCCCCPCNAMLCFASQEVVTEEIFFVSDALDPPEKPFLRAVQRNPCRVWNFRLAGWGVMYMGLSMVLQQLPLIADKPLPLLKAFGGLAPMVLDAMLTLSIWAVVVAAVYSCYRPAVSVKCCLAVGIVIATPLLWERIAQAA</sequence>
<reference evidence="2" key="1">
    <citation type="submission" date="2021-02" db="EMBL/GenBank/DDBJ databases">
        <authorList>
            <person name="Dougan E. K."/>
            <person name="Rhodes N."/>
            <person name="Thang M."/>
            <person name="Chan C."/>
        </authorList>
    </citation>
    <scope>NUCLEOTIDE SEQUENCE</scope>
</reference>
<name>A0A813D3G9_POLGL</name>
<keyword evidence="1" id="KW-0812">Transmembrane</keyword>
<evidence type="ECO:0000313" key="3">
    <source>
        <dbReference type="Proteomes" id="UP000654075"/>
    </source>
</evidence>
<feature type="transmembrane region" description="Helical" evidence="1">
    <location>
        <begin position="118"/>
        <end position="136"/>
    </location>
</feature>
<dbReference type="OrthoDB" id="185373at2759"/>
<gene>
    <name evidence="2" type="ORF">PGLA1383_LOCUS1088</name>
</gene>
<evidence type="ECO:0000256" key="1">
    <source>
        <dbReference type="SAM" id="Phobius"/>
    </source>
</evidence>
<keyword evidence="3" id="KW-1185">Reference proteome</keyword>
<keyword evidence="1" id="KW-0472">Membrane</keyword>
<comment type="caution">
    <text evidence="2">The sequence shown here is derived from an EMBL/GenBank/DDBJ whole genome shotgun (WGS) entry which is preliminary data.</text>
</comment>
<dbReference type="InterPro" id="IPR012430">
    <property type="entry name" value="TMEM43_fam"/>
</dbReference>
<feature type="transmembrane region" description="Helical" evidence="1">
    <location>
        <begin position="89"/>
        <end position="111"/>
    </location>
</feature>
<accession>A0A813D3G9</accession>
<keyword evidence="1" id="KW-1133">Transmembrane helix</keyword>
<organism evidence="2 3">
    <name type="scientific">Polarella glacialis</name>
    <name type="common">Dinoflagellate</name>
    <dbReference type="NCBI Taxonomy" id="89957"/>
    <lineage>
        <taxon>Eukaryota</taxon>
        <taxon>Sar</taxon>
        <taxon>Alveolata</taxon>
        <taxon>Dinophyceae</taxon>
        <taxon>Suessiales</taxon>
        <taxon>Suessiaceae</taxon>
        <taxon>Polarella</taxon>
    </lineage>
</organism>
<dbReference type="Proteomes" id="UP000654075">
    <property type="component" value="Unassembled WGS sequence"/>
</dbReference>
<feature type="transmembrane region" description="Helical" evidence="1">
    <location>
        <begin position="51"/>
        <end position="69"/>
    </location>
</feature>
<dbReference type="EMBL" id="CAJNNV010000287">
    <property type="protein sequence ID" value="CAE8582084.1"/>
    <property type="molecule type" value="Genomic_DNA"/>
</dbReference>
<proteinExistence type="predicted"/>